<keyword evidence="2" id="KW-0472">Membrane</keyword>
<evidence type="ECO:0000313" key="4">
    <source>
        <dbReference type="Proteomes" id="UP000075714"/>
    </source>
</evidence>
<keyword evidence="4" id="KW-1185">Reference proteome</keyword>
<comment type="caution">
    <text evidence="3">The sequence shown here is derived from an EMBL/GenBank/DDBJ whole genome shotgun (WGS) entry which is preliminary data.</text>
</comment>
<evidence type="ECO:0000256" key="2">
    <source>
        <dbReference type="SAM" id="Phobius"/>
    </source>
</evidence>
<evidence type="ECO:0000256" key="1">
    <source>
        <dbReference type="SAM" id="MobiDB-lite"/>
    </source>
</evidence>
<name>A0A150G0K3_GONPE</name>
<keyword evidence="2" id="KW-0812">Transmembrane</keyword>
<feature type="region of interest" description="Disordered" evidence="1">
    <location>
        <begin position="1"/>
        <end position="32"/>
    </location>
</feature>
<proteinExistence type="predicted"/>
<organism evidence="3 4">
    <name type="scientific">Gonium pectorale</name>
    <name type="common">Green alga</name>
    <dbReference type="NCBI Taxonomy" id="33097"/>
    <lineage>
        <taxon>Eukaryota</taxon>
        <taxon>Viridiplantae</taxon>
        <taxon>Chlorophyta</taxon>
        <taxon>core chlorophytes</taxon>
        <taxon>Chlorophyceae</taxon>
        <taxon>CS clade</taxon>
        <taxon>Chlamydomonadales</taxon>
        <taxon>Volvocaceae</taxon>
        <taxon>Gonium</taxon>
    </lineage>
</organism>
<accession>A0A150G0K3</accession>
<feature type="transmembrane region" description="Helical" evidence="2">
    <location>
        <begin position="82"/>
        <end position="100"/>
    </location>
</feature>
<reference evidence="4" key="1">
    <citation type="journal article" date="2016" name="Nat. Commun.">
        <title>The Gonium pectorale genome demonstrates co-option of cell cycle regulation during the evolution of multicellularity.</title>
        <authorList>
            <person name="Hanschen E.R."/>
            <person name="Marriage T.N."/>
            <person name="Ferris P.J."/>
            <person name="Hamaji T."/>
            <person name="Toyoda A."/>
            <person name="Fujiyama A."/>
            <person name="Neme R."/>
            <person name="Noguchi H."/>
            <person name="Minakuchi Y."/>
            <person name="Suzuki M."/>
            <person name="Kawai-Toyooka H."/>
            <person name="Smith D.R."/>
            <person name="Sparks H."/>
            <person name="Anderson J."/>
            <person name="Bakaric R."/>
            <person name="Luria V."/>
            <person name="Karger A."/>
            <person name="Kirschner M.W."/>
            <person name="Durand P.M."/>
            <person name="Michod R.E."/>
            <person name="Nozaki H."/>
            <person name="Olson B.J."/>
        </authorList>
    </citation>
    <scope>NUCLEOTIDE SEQUENCE [LARGE SCALE GENOMIC DNA]</scope>
    <source>
        <strain evidence="4">NIES-2863</strain>
    </source>
</reference>
<keyword evidence="2" id="KW-1133">Transmembrane helix</keyword>
<dbReference type="EMBL" id="LSYV01000092">
    <property type="protein sequence ID" value="KXZ43406.1"/>
    <property type="molecule type" value="Genomic_DNA"/>
</dbReference>
<dbReference type="Proteomes" id="UP000075714">
    <property type="component" value="Unassembled WGS sequence"/>
</dbReference>
<dbReference type="AlphaFoldDB" id="A0A150G0K3"/>
<protein>
    <submittedName>
        <fullName evidence="3">Uncharacterized protein</fullName>
    </submittedName>
</protein>
<sequence>MTNAKGSPKPRKVAGKASSLGSPAEDAGNCAATSEQVTKNVIRTYGTRLPRPNMTLRDWLQMVGINLNCLIGAPLLNVTETVIVYFTILVLAALTAFGAYKQLGKLVGGQMSVVPLAGR</sequence>
<gene>
    <name evidence="3" type="ORF">GPECTOR_91g560</name>
</gene>
<evidence type="ECO:0000313" key="3">
    <source>
        <dbReference type="EMBL" id="KXZ43406.1"/>
    </source>
</evidence>